<dbReference type="PROSITE" id="PS00502">
    <property type="entry name" value="POLYGALACTURONASE"/>
    <property type="match status" value="1"/>
</dbReference>
<dbReference type="Pfam" id="PF00295">
    <property type="entry name" value="Glyco_hydro_28"/>
    <property type="match status" value="1"/>
</dbReference>
<dbReference type="GO" id="GO:0071555">
    <property type="term" value="P:cell wall organization"/>
    <property type="evidence" value="ECO:0007669"/>
    <property type="project" value="UniProtKB-KW"/>
</dbReference>
<feature type="active site" evidence="8">
    <location>
        <position position="247"/>
    </location>
</feature>
<evidence type="ECO:0008006" key="13">
    <source>
        <dbReference type="Google" id="ProtNLM"/>
    </source>
</evidence>
<accession>A0A498IWN4</accession>
<keyword evidence="3" id="KW-0134">Cell wall</keyword>
<dbReference type="InterPro" id="IPR011050">
    <property type="entry name" value="Pectin_lyase_fold/virulence"/>
</dbReference>
<name>A0A498IWN4_MALDO</name>
<evidence type="ECO:0000256" key="4">
    <source>
        <dbReference type="ARBA" id="ARBA00022525"/>
    </source>
</evidence>
<feature type="chain" id="PRO_5019749817" description="Exopolygalacturonase-like" evidence="10">
    <location>
        <begin position="27"/>
        <end position="400"/>
    </location>
</feature>
<comment type="similarity">
    <text evidence="2 9">Belongs to the glycosyl hydrolase 28 family.</text>
</comment>
<dbReference type="AlphaFoldDB" id="A0A498IWN4"/>
<keyword evidence="5 9" id="KW-0378">Hydrolase</keyword>
<dbReference type="SMART" id="SM00710">
    <property type="entry name" value="PbH1"/>
    <property type="match status" value="5"/>
</dbReference>
<evidence type="ECO:0000256" key="8">
    <source>
        <dbReference type="PROSITE-ProRule" id="PRU10052"/>
    </source>
</evidence>
<dbReference type="FunFam" id="2.160.20.10:FF:000004">
    <property type="entry name" value="Pectin lyase-like superfamily protein"/>
    <property type="match status" value="1"/>
</dbReference>
<evidence type="ECO:0000256" key="5">
    <source>
        <dbReference type="ARBA" id="ARBA00022801"/>
    </source>
</evidence>
<comment type="subcellular location">
    <subcellularLocation>
        <location evidence="1">Secreted</location>
        <location evidence="1">Cell wall</location>
    </subcellularLocation>
</comment>
<sequence>MDMGSIIYSVGRVFLLFFLLVWETEGRDQAKYFDVRKYGAVDDGKTDNSQAFLDAWKEACQWKGTARVLVPRGTFKLYPVIFSGPCNGPIAFLIKGTLRATTNPSTFSAHSWINFRYIDQLTVTGGGTLDGQGASAWHLNNCKTNPQCQALPISMSFDFITNARIEYIRSYDSKNAHFKIFGCHNMDFRKIKISAPADSPNTDGIKIGSSYRIRIARSTIATGDDCVAMLHGSRKIHISKVVCGPGHGISIGSLGGNDKEDDVVGVIVKNCTFMGTDNGVRIKTWASPYTSKASNFTFQDIFLDDVLNPITIDQEYCPNPPCNQQTSSNVQIRDVTYKNIWGSSSSEVAVSLRCSKTWPCKNVLLDSIKMSYSNPRGRLRSFCNYAKGSSYGSQSPPSCL</sequence>
<protein>
    <recommendedName>
        <fullName evidence="13">Exopolygalacturonase-like</fullName>
    </recommendedName>
</protein>
<dbReference type="GO" id="GO:0005975">
    <property type="term" value="P:carbohydrate metabolic process"/>
    <property type="evidence" value="ECO:0007669"/>
    <property type="project" value="InterPro"/>
</dbReference>
<dbReference type="Gene3D" id="2.160.20.10">
    <property type="entry name" value="Single-stranded right-handed beta-helix, Pectin lyase-like"/>
    <property type="match status" value="1"/>
</dbReference>
<evidence type="ECO:0000256" key="10">
    <source>
        <dbReference type="SAM" id="SignalP"/>
    </source>
</evidence>
<dbReference type="GO" id="GO:0004650">
    <property type="term" value="F:polygalacturonase activity"/>
    <property type="evidence" value="ECO:0007669"/>
    <property type="project" value="InterPro"/>
</dbReference>
<evidence type="ECO:0000256" key="9">
    <source>
        <dbReference type="RuleBase" id="RU361169"/>
    </source>
</evidence>
<dbReference type="InterPro" id="IPR006626">
    <property type="entry name" value="PbH1"/>
</dbReference>
<evidence type="ECO:0000313" key="11">
    <source>
        <dbReference type="EMBL" id="RXH86524.1"/>
    </source>
</evidence>
<keyword evidence="12" id="KW-1185">Reference proteome</keyword>
<keyword evidence="7" id="KW-0961">Cell wall biogenesis/degradation</keyword>
<comment type="caution">
    <text evidence="11">The sequence shown here is derived from an EMBL/GenBank/DDBJ whole genome shotgun (WGS) entry which is preliminary data.</text>
</comment>
<evidence type="ECO:0000256" key="1">
    <source>
        <dbReference type="ARBA" id="ARBA00004191"/>
    </source>
</evidence>
<evidence type="ECO:0000256" key="6">
    <source>
        <dbReference type="ARBA" id="ARBA00023295"/>
    </source>
</evidence>
<reference evidence="11 12" key="1">
    <citation type="submission" date="2018-10" db="EMBL/GenBank/DDBJ databases">
        <title>A high-quality apple genome assembly.</title>
        <authorList>
            <person name="Hu J."/>
        </authorList>
    </citation>
    <scope>NUCLEOTIDE SEQUENCE [LARGE SCALE GENOMIC DNA]</scope>
    <source>
        <strain evidence="12">cv. HFTH1</strain>
        <tissue evidence="11">Young leaf</tissue>
    </source>
</reference>
<proteinExistence type="inferred from homology"/>
<evidence type="ECO:0000256" key="2">
    <source>
        <dbReference type="ARBA" id="ARBA00008834"/>
    </source>
</evidence>
<keyword evidence="10" id="KW-0732">Signal</keyword>
<dbReference type="SUPFAM" id="SSF51126">
    <property type="entry name" value="Pectin lyase-like"/>
    <property type="match status" value="1"/>
</dbReference>
<feature type="signal peptide" evidence="10">
    <location>
        <begin position="1"/>
        <end position="26"/>
    </location>
</feature>
<dbReference type="InterPro" id="IPR012334">
    <property type="entry name" value="Pectin_lyas_fold"/>
</dbReference>
<dbReference type="STRING" id="3750.A0A498IWN4"/>
<dbReference type="EMBL" id="RDQH01000336">
    <property type="protein sequence ID" value="RXH86524.1"/>
    <property type="molecule type" value="Genomic_DNA"/>
</dbReference>
<keyword evidence="6 9" id="KW-0326">Glycosidase</keyword>
<dbReference type="Proteomes" id="UP000290289">
    <property type="component" value="Chromosome 10"/>
</dbReference>
<organism evidence="11 12">
    <name type="scientific">Malus domestica</name>
    <name type="common">Apple</name>
    <name type="synonym">Pyrus malus</name>
    <dbReference type="NCBI Taxonomy" id="3750"/>
    <lineage>
        <taxon>Eukaryota</taxon>
        <taxon>Viridiplantae</taxon>
        <taxon>Streptophyta</taxon>
        <taxon>Embryophyta</taxon>
        <taxon>Tracheophyta</taxon>
        <taxon>Spermatophyta</taxon>
        <taxon>Magnoliopsida</taxon>
        <taxon>eudicotyledons</taxon>
        <taxon>Gunneridae</taxon>
        <taxon>Pentapetalae</taxon>
        <taxon>rosids</taxon>
        <taxon>fabids</taxon>
        <taxon>Rosales</taxon>
        <taxon>Rosaceae</taxon>
        <taxon>Amygdaloideae</taxon>
        <taxon>Maleae</taxon>
        <taxon>Malus</taxon>
    </lineage>
</organism>
<evidence type="ECO:0000256" key="7">
    <source>
        <dbReference type="ARBA" id="ARBA00023316"/>
    </source>
</evidence>
<gene>
    <name evidence="11" type="ORF">DVH24_021797</name>
</gene>
<evidence type="ECO:0000313" key="12">
    <source>
        <dbReference type="Proteomes" id="UP000290289"/>
    </source>
</evidence>
<dbReference type="InterPro" id="IPR000743">
    <property type="entry name" value="Glyco_hydro_28"/>
</dbReference>
<dbReference type="PANTHER" id="PTHR31375">
    <property type="match status" value="1"/>
</dbReference>
<evidence type="ECO:0000256" key="3">
    <source>
        <dbReference type="ARBA" id="ARBA00022512"/>
    </source>
</evidence>
<keyword evidence="4" id="KW-0964">Secreted</keyword>